<dbReference type="PANTHER" id="PTHR46513:SF13">
    <property type="entry name" value="EGF-LIKE DOMAIN-CONTAINING PROTEIN"/>
    <property type="match status" value="1"/>
</dbReference>
<keyword evidence="1" id="KW-0245">EGF-like domain</keyword>
<dbReference type="InterPro" id="IPR000742">
    <property type="entry name" value="EGF"/>
</dbReference>
<evidence type="ECO:0000256" key="7">
    <source>
        <dbReference type="SAM" id="MobiDB-lite"/>
    </source>
</evidence>
<evidence type="ECO:0000256" key="6">
    <source>
        <dbReference type="PROSITE-ProRule" id="PRU00461"/>
    </source>
</evidence>
<dbReference type="Proteomes" id="UP000507470">
    <property type="component" value="Unassembled WGS sequence"/>
</dbReference>
<name>A0A6J8B7E3_MYTCO</name>
<dbReference type="FunFam" id="2.120.10.30:FF:000241">
    <property type="entry name" value="Low-density lipoprotein receptor-related protein 6"/>
    <property type="match status" value="1"/>
</dbReference>
<dbReference type="InterPro" id="IPR050778">
    <property type="entry name" value="Cueball_EGF_LRP_Nidogen"/>
</dbReference>
<keyword evidence="3" id="KW-0677">Repeat</keyword>
<evidence type="ECO:0000256" key="1">
    <source>
        <dbReference type="ARBA" id="ARBA00022536"/>
    </source>
</evidence>
<keyword evidence="2" id="KW-0732">Signal</keyword>
<evidence type="ECO:0000256" key="2">
    <source>
        <dbReference type="ARBA" id="ARBA00022729"/>
    </source>
</evidence>
<organism evidence="9 10">
    <name type="scientific">Mytilus coruscus</name>
    <name type="common">Sea mussel</name>
    <dbReference type="NCBI Taxonomy" id="42192"/>
    <lineage>
        <taxon>Eukaryota</taxon>
        <taxon>Metazoa</taxon>
        <taxon>Spiralia</taxon>
        <taxon>Lophotrochozoa</taxon>
        <taxon>Mollusca</taxon>
        <taxon>Bivalvia</taxon>
        <taxon>Autobranchia</taxon>
        <taxon>Pteriomorphia</taxon>
        <taxon>Mytilida</taxon>
        <taxon>Mytiloidea</taxon>
        <taxon>Mytilidae</taxon>
        <taxon>Mytilinae</taxon>
        <taxon>Mytilus</taxon>
    </lineage>
</organism>
<dbReference type="PROSITE" id="PS51120">
    <property type="entry name" value="LDLRB"/>
    <property type="match status" value="3"/>
</dbReference>
<dbReference type="Pfam" id="PF00058">
    <property type="entry name" value="Ldl_recept_b"/>
    <property type="match status" value="2"/>
</dbReference>
<feature type="region of interest" description="Disordered" evidence="7">
    <location>
        <begin position="1"/>
        <end position="47"/>
    </location>
</feature>
<evidence type="ECO:0000313" key="10">
    <source>
        <dbReference type="Proteomes" id="UP000507470"/>
    </source>
</evidence>
<protein>
    <recommendedName>
        <fullName evidence="8">EGF-like domain-containing protein</fullName>
    </recommendedName>
</protein>
<dbReference type="InterPro" id="IPR011042">
    <property type="entry name" value="6-blade_b-propeller_TolB-like"/>
</dbReference>
<dbReference type="InterPro" id="IPR000033">
    <property type="entry name" value="LDLR_classB_rpt"/>
</dbReference>
<dbReference type="Gene3D" id="2.120.10.30">
    <property type="entry name" value="TolB, C-terminal domain"/>
    <property type="match status" value="2"/>
</dbReference>
<gene>
    <name evidence="9" type="ORF">MCOR_14220</name>
</gene>
<dbReference type="OrthoDB" id="664115at2759"/>
<dbReference type="EMBL" id="CACVKT020002442">
    <property type="protein sequence ID" value="CAC5377967.1"/>
    <property type="molecule type" value="Genomic_DNA"/>
</dbReference>
<dbReference type="SUPFAM" id="SSF63825">
    <property type="entry name" value="YWTD domain"/>
    <property type="match status" value="2"/>
</dbReference>
<dbReference type="AlphaFoldDB" id="A0A6J8B7E3"/>
<keyword evidence="10" id="KW-1185">Reference proteome</keyword>
<feature type="repeat" description="LDL-receptor class B" evidence="6">
    <location>
        <begin position="399"/>
        <end position="442"/>
    </location>
</feature>
<dbReference type="PANTHER" id="PTHR46513">
    <property type="entry name" value="VITELLOGENIN RECEPTOR-LIKE PROTEIN-RELATED-RELATED"/>
    <property type="match status" value="1"/>
</dbReference>
<feature type="domain" description="EGF-like" evidence="8">
    <location>
        <begin position="493"/>
        <end position="535"/>
    </location>
</feature>
<keyword evidence="4" id="KW-1015">Disulfide bond</keyword>
<proteinExistence type="predicted"/>
<feature type="compositionally biased region" description="Basic and acidic residues" evidence="7">
    <location>
        <begin position="7"/>
        <end position="31"/>
    </location>
</feature>
<reference evidence="9 10" key="1">
    <citation type="submission" date="2020-06" db="EMBL/GenBank/DDBJ databases">
        <authorList>
            <person name="Li R."/>
            <person name="Bekaert M."/>
        </authorList>
    </citation>
    <scope>NUCLEOTIDE SEQUENCE [LARGE SCALE GENOMIC DNA]</scope>
    <source>
        <strain evidence="10">wild</strain>
    </source>
</reference>
<evidence type="ECO:0000259" key="8">
    <source>
        <dbReference type="SMART" id="SM00181"/>
    </source>
</evidence>
<feature type="domain" description="EGF-like" evidence="8">
    <location>
        <begin position="170"/>
        <end position="213"/>
    </location>
</feature>
<keyword evidence="5" id="KW-0325">Glycoprotein</keyword>
<dbReference type="SUPFAM" id="SSF57196">
    <property type="entry name" value="EGF/Laminin"/>
    <property type="match status" value="1"/>
</dbReference>
<evidence type="ECO:0000256" key="3">
    <source>
        <dbReference type="ARBA" id="ARBA00022737"/>
    </source>
</evidence>
<evidence type="ECO:0000313" key="9">
    <source>
        <dbReference type="EMBL" id="CAC5377967.1"/>
    </source>
</evidence>
<accession>A0A6J8B7E3</accession>
<feature type="repeat" description="LDL-receptor class B" evidence="6">
    <location>
        <begin position="310"/>
        <end position="352"/>
    </location>
</feature>
<dbReference type="SMART" id="SM00135">
    <property type="entry name" value="LY"/>
    <property type="match status" value="7"/>
</dbReference>
<sequence>MNNPLQHKRDYRFTKEDRGNNIIRSHQESEGGIRPSKTPRVIDTRQQGERNKSLPGCYIRYFIIDVFLILDHKVKRIYWTDRLQKEIKSAKFDGKSIKTVMKSSNYLAEPLGIAVHKDKVYWTYWRNGEILRTDKYASYEVEKVFSSAENFPIGLVVYDNTKQQTWANSNCGPTYGGCSHLCLPSAPWSDNTLGYSCTCSDGYALRNDKKTCSYNGRNVKVLLTEKGTITQTDIDSGHQNSLSVASSSALVGIDYDYDNNMMFWTDTYNQNIYAYFLNFNDESKAGFGPKSLLPNFVYTPDSIAVDWIYKHIYWTDLTDRQIHVCDYYGSYRKTFVTKELVYPDALALSPKDGLMFFSDFDSIFGGKILRSAMDGSERKTIINKGVNEVYGIVVDQQGRRIYWTDTSLQTIKSATFDGTDVHTIITFTKESSPNPYGIDVFGDMIYWTNNKDQSVYTVHKYTGIDRKPFLTDLESPKHIKIISKESQKEGFNRCGENNGQCDHLCLPVPVTPLTNNGYLCVCSDDFLLEDNVHCIRKESATLVKDEL</sequence>
<dbReference type="SMART" id="SM00181">
    <property type="entry name" value="EGF"/>
    <property type="match status" value="2"/>
</dbReference>
<feature type="repeat" description="LDL-receptor class B" evidence="6">
    <location>
        <begin position="75"/>
        <end position="119"/>
    </location>
</feature>
<evidence type="ECO:0000256" key="4">
    <source>
        <dbReference type="ARBA" id="ARBA00023157"/>
    </source>
</evidence>
<evidence type="ECO:0000256" key="5">
    <source>
        <dbReference type="ARBA" id="ARBA00023180"/>
    </source>
</evidence>